<name>A0ABW7MMT4_9FLAO</name>
<dbReference type="EMBL" id="JBAWKC010000001">
    <property type="protein sequence ID" value="MFH6767954.1"/>
    <property type="molecule type" value="Genomic_DNA"/>
</dbReference>
<dbReference type="InterPro" id="IPR057326">
    <property type="entry name" value="KR_dom"/>
</dbReference>
<dbReference type="PANTHER" id="PTHR44196:SF1">
    <property type="entry name" value="DEHYDROGENASE_REDUCTASE SDR FAMILY MEMBER 7B"/>
    <property type="match status" value="1"/>
</dbReference>
<gene>
    <name evidence="5" type="ORF">V8G56_04330</name>
</gene>
<dbReference type="Proteomes" id="UP001610104">
    <property type="component" value="Unassembled WGS sequence"/>
</dbReference>
<dbReference type="PRINTS" id="PR00081">
    <property type="entry name" value="GDHRDH"/>
</dbReference>
<reference evidence="5 6" key="1">
    <citation type="submission" date="2024-02" db="EMBL/GenBank/DDBJ databases">
        <title>A Gaetbulibacter species isolated from tidal flats and genomic insights of their niches.</title>
        <authorList>
            <person name="Ye Y."/>
        </authorList>
    </citation>
    <scope>NUCLEOTIDE SEQUENCE [LARGE SCALE GENOMIC DNA]</scope>
    <source>
        <strain evidence="5 6">KEM-8</strain>
    </source>
</reference>
<evidence type="ECO:0000313" key="6">
    <source>
        <dbReference type="Proteomes" id="UP001610104"/>
    </source>
</evidence>
<sequence>MKNEEFKDKVVLITGSSRGIGKATAIALSNLGASLVINGRDKERLIQVENLIRNSGGKVMSYCCDITNPDQVEKLIEETIKTYGKLDILINNAGVSMRGDFSALNPEVFKSVFDINVLGTTNTTIKAIPFIKESQGSIVFVSSVAGIRGLPSNSAYCASKMALRAIAESIRIEEVKSNIHVGLIMVGITEIEKNKKTIAADGSLITLRDRSNFNVLSLDEVAHSIINNIKKRKFRTTLSLMGRINALMQSILPDLVERILVYSSNRIKARSL</sequence>
<dbReference type="PROSITE" id="PS00061">
    <property type="entry name" value="ADH_SHORT"/>
    <property type="match status" value="1"/>
</dbReference>
<dbReference type="PANTHER" id="PTHR44196">
    <property type="entry name" value="DEHYDROGENASE/REDUCTASE SDR FAMILY MEMBER 7B"/>
    <property type="match status" value="1"/>
</dbReference>
<dbReference type="PRINTS" id="PR00080">
    <property type="entry name" value="SDRFAMILY"/>
</dbReference>
<dbReference type="InterPro" id="IPR020904">
    <property type="entry name" value="Sc_DH/Rdtase_CS"/>
</dbReference>
<comment type="similarity">
    <text evidence="1 3">Belongs to the short-chain dehydrogenases/reductases (SDR) family.</text>
</comment>
<accession>A0ABW7MMT4</accession>
<evidence type="ECO:0000313" key="5">
    <source>
        <dbReference type="EMBL" id="MFH6767954.1"/>
    </source>
</evidence>
<dbReference type="InterPro" id="IPR002347">
    <property type="entry name" value="SDR_fam"/>
</dbReference>
<evidence type="ECO:0000256" key="2">
    <source>
        <dbReference type="ARBA" id="ARBA00023002"/>
    </source>
</evidence>
<organism evidence="5 6">
    <name type="scientific">Gaetbulibacter aquiaggeris</name>
    <dbReference type="NCBI Taxonomy" id="1735373"/>
    <lineage>
        <taxon>Bacteria</taxon>
        <taxon>Pseudomonadati</taxon>
        <taxon>Bacteroidota</taxon>
        <taxon>Flavobacteriia</taxon>
        <taxon>Flavobacteriales</taxon>
        <taxon>Flavobacteriaceae</taxon>
        <taxon>Gaetbulibacter</taxon>
    </lineage>
</organism>
<protein>
    <submittedName>
        <fullName evidence="5">SDR family oxidoreductase</fullName>
    </submittedName>
</protein>
<dbReference type="SUPFAM" id="SSF51735">
    <property type="entry name" value="NAD(P)-binding Rossmann-fold domains"/>
    <property type="match status" value="1"/>
</dbReference>
<dbReference type="NCBIfam" id="NF004825">
    <property type="entry name" value="PRK06181.1"/>
    <property type="match status" value="1"/>
</dbReference>
<dbReference type="RefSeq" id="WP_395437228.1">
    <property type="nucleotide sequence ID" value="NZ_JBAWKC010000001.1"/>
</dbReference>
<dbReference type="InterPro" id="IPR036291">
    <property type="entry name" value="NAD(P)-bd_dom_sf"/>
</dbReference>
<dbReference type="Gene3D" id="3.40.50.720">
    <property type="entry name" value="NAD(P)-binding Rossmann-like Domain"/>
    <property type="match status" value="1"/>
</dbReference>
<proteinExistence type="inferred from homology"/>
<dbReference type="Pfam" id="PF00106">
    <property type="entry name" value="adh_short"/>
    <property type="match status" value="1"/>
</dbReference>
<comment type="caution">
    <text evidence="5">The sequence shown here is derived from an EMBL/GenBank/DDBJ whole genome shotgun (WGS) entry which is preliminary data.</text>
</comment>
<dbReference type="SMART" id="SM00822">
    <property type="entry name" value="PKS_KR"/>
    <property type="match status" value="1"/>
</dbReference>
<evidence type="ECO:0000256" key="3">
    <source>
        <dbReference type="RuleBase" id="RU000363"/>
    </source>
</evidence>
<evidence type="ECO:0000256" key="1">
    <source>
        <dbReference type="ARBA" id="ARBA00006484"/>
    </source>
</evidence>
<feature type="domain" description="Ketoreductase" evidence="4">
    <location>
        <begin position="9"/>
        <end position="187"/>
    </location>
</feature>
<keyword evidence="2" id="KW-0560">Oxidoreductase</keyword>
<evidence type="ECO:0000259" key="4">
    <source>
        <dbReference type="SMART" id="SM00822"/>
    </source>
</evidence>
<keyword evidence="6" id="KW-1185">Reference proteome</keyword>